<gene>
    <name evidence="2" type="ORF">QQ020_31790</name>
</gene>
<reference evidence="2" key="1">
    <citation type="submission" date="2023-06" db="EMBL/GenBank/DDBJ databases">
        <title>Genomic of Agaribacillus aureum.</title>
        <authorList>
            <person name="Wang G."/>
        </authorList>
    </citation>
    <scope>NUCLEOTIDE SEQUENCE</scope>
    <source>
        <strain evidence="2">BMA12</strain>
    </source>
</reference>
<evidence type="ECO:0000313" key="2">
    <source>
        <dbReference type="EMBL" id="MDN5216695.1"/>
    </source>
</evidence>
<feature type="coiled-coil region" evidence="1">
    <location>
        <begin position="22"/>
        <end position="56"/>
    </location>
</feature>
<keyword evidence="3" id="KW-1185">Reference proteome</keyword>
<dbReference type="RefSeq" id="WP_346762033.1">
    <property type="nucleotide sequence ID" value="NZ_JAUJEB010000010.1"/>
</dbReference>
<comment type="caution">
    <text evidence="2">The sequence shown here is derived from an EMBL/GenBank/DDBJ whole genome shotgun (WGS) entry which is preliminary data.</text>
</comment>
<dbReference type="EMBL" id="JAUJEB010000010">
    <property type="protein sequence ID" value="MDN5216695.1"/>
    <property type="molecule type" value="Genomic_DNA"/>
</dbReference>
<proteinExistence type="predicted"/>
<organism evidence="2 3">
    <name type="scientific">Agaribacillus aureus</name>
    <dbReference type="NCBI Taxonomy" id="3051825"/>
    <lineage>
        <taxon>Bacteria</taxon>
        <taxon>Pseudomonadati</taxon>
        <taxon>Bacteroidota</taxon>
        <taxon>Cytophagia</taxon>
        <taxon>Cytophagales</taxon>
        <taxon>Splendidivirgaceae</taxon>
        <taxon>Agaribacillus</taxon>
    </lineage>
</organism>
<evidence type="ECO:0000313" key="3">
    <source>
        <dbReference type="Proteomes" id="UP001172083"/>
    </source>
</evidence>
<sequence>MKHKMTITEKLACIEEVKNNILSAFRDSAEELTGVLEDVEKKLVKYDKLVEMTTKKSIEGAFVAYLAMSLAGKVSHQNDALDLISILSPKKSNNKFLKVLK</sequence>
<dbReference type="Proteomes" id="UP001172083">
    <property type="component" value="Unassembled WGS sequence"/>
</dbReference>
<protein>
    <recommendedName>
        <fullName evidence="4">Phage protein</fullName>
    </recommendedName>
</protein>
<evidence type="ECO:0000256" key="1">
    <source>
        <dbReference type="SAM" id="Coils"/>
    </source>
</evidence>
<keyword evidence="1" id="KW-0175">Coiled coil</keyword>
<evidence type="ECO:0008006" key="4">
    <source>
        <dbReference type="Google" id="ProtNLM"/>
    </source>
</evidence>
<accession>A0ABT8LIZ0</accession>
<name>A0ABT8LIZ0_9BACT</name>